<dbReference type="Pfam" id="PF02423">
    <property type="entry name" value="OCD_Mu_crystall"/>
    <property type="match status" value="1"/>
</dbReference>
<dbReference type="GO" id="GO:0005737">
    <property type="term" value="C:cytoplasm"/>
    <property type="evidence" value="ECO:0007669"/>
    <property type="project" value="TreeGrafter"/>
</dbReference>
<gene>
    <name evidence="2" type="ORF">E1809_13695</name>
</gene>
<comment type="caution">
    <text evidence="2">The sequence shown here is derived from an EMBL/GenBank/DDBJ whole genome shotgun (WGS) entry which is preliminary data.</text>
</comment>
<dbReference type="RefSeq" id="WP_133204792.1">
    <property type="nucleotide sequence ID" value="NZ_SMRU01000015.1"/>
</dbReference>
<reference evidence="2 3" key="1">
    <citation type="submission" date="2019-03" db="EMBL/GenBank/DDBJ databases">
        <title>Whole genome sequence of Arthrobacter sp JH1-1.</title>
        <authorList>
            <person name="Trinh H.N."/>
        </authorList>
    </citation>
    <scope>NUCLEOTIDE SEQUENCE [LARGE SCALE GENOMIC DNA]</scope>
    <source>
        <strain evidence="2 3">JH1-1</strain>
    </source>
</reference>
<comment type="similarity">
    <text evidence="1">Belongs to the ornithine cyclodeaminase/mu-crystallin family.</text>
</comment>
<dbReference type="InterPro" id="IPR023401">
    <property type="entry name" value="ODC_N"/>
</dbReference>
<dbReference type="SUPFAM" id="SSF51735">
    <property type="entry name" value="NAD(P)-binding Rossmann-fold domains"/>
    <property type="match status" value="1"/>
</dbReference>
<dbReference type="PANTHER" id="PTHR13812">
    <property type="entry name" value="KETIMINE REDUCTASE MU-CRYSTALLIN"/>
    <property type="match status" value="1"/>
</dbReference>
<dbReference type="InterPro" id="IPR036291">
    <property type="entry name" value="NAD(P)-bd_dom_sf"/>
</dbReference>
<evidence type="ECO:0000313" key="2">
    <source>
        <dbReference type="EMBL" id="TDF94598.1"/>
    </source>
</evidence>
<dbReference type="Gene3D" id="3.30.1780.10">
    <property type="entry name" value="ornithine cyclodeaminase, domain 1"/>
    <property type="match status" value="1"/>
</dbReference>
<dbReference type="GO" id="GO:0016491">
    <property type="term" value="F:oxidoreductase activity"/>
    <property type="evidence" value="ECO:0007669"/>
    <property type="project" value="UniProtKB-ARBA"/>
</dbReference>
<dbReference type="InterPro" id="IPR003462">
    <property type="entry name" value="ODC_Mu_crystall"/>
</dbReference>
<dbReference type="Gene3D" id="3.40.50.720">
    <property type="entry name" value="NAD(P)-binding Rossmann-like Domain"/>
    <property type="match status" value="1"/>
</dbReference>
<evidence type="ECO:0000313" key="3">
    <source>
        <dbReference type="Proteomes" id="UP000295511"/>
    </source>
</evidence>
<dbReference type="Proteomes" id="UP000295511">
    <property type="component" value="Unassembled WGS sequence"/>
</dbReference>
<evidence type="ECO:0000256" key="1">
    <source>
        <dbReference type="ARBA" id="ARBA00008903"/>
    </source>
</evidence>
<keyword evidence="3" id="KW-1185">Reference proteome</keyword>
<sequence length="328" mass="34545">MTLILSASELSSLANMAATIDTIERAFHSLATGTAHQPAPASLHLPSSDAKFLPMAALSDVDRLASVKLLADIPSNHESGLPTQRSTILLSSQATGETLAILDGRVPTRIRTAAASAVASKHLANPDSSVLGLVGAGALAVAHVEAMVEVLPIEKVVVWSRTEATLEKFRAQTAHHKLDIVAAGSVQEVVESAHVLCTLTPATEPVVFGKWFAPGLHVNAVGSRPRPEHREIDSEGVLKSRVFVDSLATAKEKSGNLIIPVSEGTYGFDRVEAELGEAIAGSKPGRTAKDDITLFNSVGIGLQDLAIGRLLYDRALEFGLGLRVDLAR</sequence>
<dbReference type="GO" id="GO:0019752">
    <property type="term" value="P:carboxylic acid metabolic process"/>
    <property type="evidence" value="ECO:0007669"/>
    <property type="project" value="UniProtKB-ARBA"/>
</dbReference>
<dbReference type="FunFam" id="3.40.50.720:FF:000311">
    <property type="entry name" value="Ornithine cyclodeaminase"/>
    <property type="match status" value="1"/>
</dbReference>
<dbReference type="PIRSF" id="PIRSF001439">
    <property type="entry name" value="CryM"/>
    <property type="match status" value="1"/>
</dbReference>
<dbReference type="EMBL" id="SMRU01000015">
    <property type="protein sequence ID" value="TDF94598.1"/>
    <property type="molecule type" value="Genomic_DNA"/>
</dbReference>
<proteinExistence type="inferred from homology"/>
<accession>A0A4R5KIK3</accession>
<dbReference type="PANTHER" id="PTHR13812:SF19">
    <property type="entry name" value="KETIMINE REDUCTASE MU-CRYSTALLIN"/>
    <property type="match status" value="1"/>
</dbReference>
<organism evidence="2 3">
    <name type="scientific">Arthrobacter terricola</name>
    <dbReference type="NCBI Taxonomy" id="2547396"/>
    <lineage>
        <taxon>Bacteria</taxon>
        <taxon>Bacillati</taxon>
        <taxon>Actinomycetota</taxon>
        <taxon>Actinomycetes</taxon>
        <taxon>Micrococcales</taxon>
        <taxon>Micrococcaceae</taxon>
        <taxon>Arthrobacter</taxon>
    </lineage>
</organism>
<dbReference type="AlphaFoldDB" id="A0A4R5KIK3"/>
<dbReference type="OrthoDB" id="7209364at2"/>
<protein>
    <submittedName>
        <fullName evidence="2">Ornithine cyclodeaminase family protein</fullName>
    </submittedName>
</protein>
<name>A0A4R5KIK3_9MICC</name>